<gene>
    <name evidence="10" type="ORF">B9G79_16080</name>
</gene>
<keyword evidence="2" id="KW-1003">Cell membrane</keyword>
<dbReference type="RefSeq" id="WP_088566398.1">
    <property type="nucleotide sequence ID" value="NZ_CP020946.1"/>
</dbReference>
<evidence type="ECO:0000259" key="9">
    <source>
        <dbReference type="PROSITE" id="PS51352"/>
    </source>
</evidence>
<protein>
    <recommendedName>
        <fullName evidence="9">Thioredoxin domain-containing protein</fullName>
    </recommendedName>
</protein>
<keyword evidence="8" id="KW-0732">Signal</keyword>
<dbReference type="AlphaFoldDB" id="A0A1Z3NC02"/>
<reference evidence="10 11" key="1">
    <citation type="submission" date="2017-04" db="EMBL/GenBank/DDBJ databases">
        <title>Whole genome sequence of Bdellovibrio bacteriovorus strain SSB218315.</title>
        <authorList>
            <person name="Oyedara O."/>
            <person name="Rodriguez-Perez M.A."/>
        </authorList>
    </citation>
    <scope>NUCLEOTIDE SEQUENCE [LARGE SCALE GENOMIC DNA]</scope>
    <source>
        <strain evidence="10 11">SSB218315</strain>
    </source>
</reference>
<evidence type="ECO:0000256" key="2">
    <source>
        <dbReference type="ARBA" id="ARBA00022475"/>
    </source>
</evidence>
<keyword evidence="6 7" id="KW-0472">Membrane</keyword>
<evidence type="ECO:0000256" key="3">
    <source>
        <dbReference type="ARBA" id="ARBA00022692"/>
    </source>
</evidence>
<dbReference type="Pfam" id="PF02683">
    <property type="entry name" value="DsbD_TM"/>
    <property type="match status" value="1"/>
</dbReference>
<evidence type="ECO:0000256" key="1">
    <source>
        <dbReference type="ARBA" id="ARBA00004651"/>
    </source>
</evidence>
<dbReference type="InterPro" id="IPR028250">
    <property type="entry name" value="DsbDN"/>
</dbReference>
<dbReference type="Pfam" id="PF11412">
    <property type="entry name" value="DsbD_N"/>
    <property type="match status" value="1"/>
</dbReference>
<keyword evidence="4" id="KW-0201">Cytochrome c-type biogenesis</keyword>
<sequence length="672" mass="74228">MTFLMGFLLLICIGVSPAFAAGSSSFNFPQGTVDLISSHPGWKSQQKNSLGLHFKMKEHWHIYWKNSGDSGAAPKWKWTVENARLTGEQWPLPERIHVEGLTNLGYSHESLFIFDLEPQDPAKPVSVVLNLEFLICKVECIPYFTELRKEIPFSAQTGPPAAIFSKFIYPEKAPSSFRWSVDGRTDQILKTTLSLPVNLNLKNLEVFPEDGETFKSSVPALEPQGSQYLIQLPLQDTSKTDFTGSRFLLVTEDTAGNKKGYEMELTAAAPAALATILIWALLGGFILNFMPCVFPVLSIKVLSFLGPDQDKHKLRISGLYYTMGVMCSFLALGGLLLALRAGGEQIGWGFQLQSPLIAAGIALLFVWLGLNFLGTFEIGQSLSYLGAKKTSQSLWGSFMTGVLATVVATPCTAPFMGAALGASLALPAMNTLMVFAGLGLGMALPFLILSYTPQALKFLPKPGMWMQTLKEFLAFPLFATVLWLLWVLSHQIAVDSIIYLLGVFLLVALWVWFTHTVRHEKARQLTLLAGFILSFVLLAALPQESISVSAANTAAAEVWKPFTAEQVQQDLEQGKSVFIDFTAAWCITCQVNKKLVLHTTEIQKAFTENNVQLYKADWTDKDPKITEALAQYGRNSLPLYVFYPSGSRKALLLPEILTKGIVLDLFNKEKEP</sequence>
<feature type="transmembrane region" description="Helical" evidence="7">
    <location>
        <begin position="318"/>
        <end position="340"/>
    </location>
</feature>
<feature type="transmembrane region" description="Helical" evidence="7">
    <location>
        <begin position="496"/>
        <end position="513"/>
    </location>
</feature>
<feature type="signal peptide" evidence="8">
    <location>
        <begin position="1"/>
        <end position="20"/>
    </location>
</feature>
<feature type="transmembrane region" description="Helical" evidence="7">
    <location>
        <begin position="276"/>
        <end position="297"/>
    </location>
</feature>
<keyword evidence="5 7" id="KW-1133">Transmembrane helix</keyword>
<evidence type="ECO:0000256" key="8">
    <source>
        <dbReference type="SAM" id="SignalP"/>
    </source>
</evidence>
<feature type="chain" id="PRO_5012102511" description="Thioredoxin domain-containing protein" evidence="8">
    <location>
        <begin position="21"/>
        <end position="672"/>
    </location>
</feature>
<evidence type="ECO:0000256" key="6">
    <source>
        <dbReference type="ARBA" id="ARBA00023136"/>
    </source>
</evidence>
<evidence type="ECO:0000313" key="10">
    <source>
        <dbReference type="EMBL" id="ASD64976.1"/>
    </source>
</evidence>
<feature type="domain" description="Thioredoxin" evidence="9">
    <location>
        <begin position="537"/>
        <end position="672"/>
    </location>
</feature>
<name>A0A1Z3NC02_BDEBC</name>
<dbReference type="EMBL" id="CP020946">
    <property type="protein sequence ID" value="ASD64976.1"/>
    <property type="molecule type" value="Genomic_DNA"/>
</dbReference>
<dbReference type="PROSITE" id="PS51352">
    <property type="entry name" value="THIOREDOXIN_2"/>
    <property type="match status" value="1"/>
</dbReference>
<feature type="transmembrane region" description="Helical" evidence="7">
    <location>
        <begin position="472"/>
        <end position="490"/>
    </location>
</feature>
<proteinExistence type="predicted"/>
<feature type="transmembrane region" description="Helical" evidence="7">
    <location>
        <begin position="525"/>
        <end position="542"/>
    </location>
</feature>
<evidence type="ECO:0000256" key="4">
    <source>
        <dbReference type="ARBA" id="ARBA00022748"/>
    </source>
</evidence>
<dbReference type="OrthoDB" id="5287595at2"/>
<dbReference type="InterPro" id="IPR003834">
    <property type="entry name" value="Cyt_c_assmbl_TM_dom"/>
</dbReference>
<dbReference type="CDD" id="cd02953">
    <property type="entry name" value="DsbDgamma"/>
    <property type="match status" value="1"/>
</dbReference>
<dbReference type="InterPro" id="IPR036249">
    <property type="entry name" value="Thioredoxin-like_sf"/>
</dbReference>
<feature type="transmembrane region" description="Helical" evidence="7">
    <location>
        <begin position="432"/>
        <end position="451"/>
    </location>
</feature>
<dbReference type="InterPro" id="IPR035671">
    <property type="entry name" value="DsbD_gamma"/>
</dbReference>
<evidence type="ECO:0000313" key="11">
    <source>
        <dbReference type="Proteomes" id="UP000197003"/>
    </source>
</evidence>
<keyword evidence="3 7" id="KW-0812">Transmembrane</keyword>
<feature type="transmembrane region" description="Helical" evidence="7">
    <location>
        <begin position="352"/>
        <end position="373"/>
    </location>
</feature>
<organism evidence="10 11">
    <name type="scientific">Bdellovibrio bacteriovorus</name>
    <dbReference type="NCBI Taxonomy" id="959"/>
    <lineage>
        <taxon>Bacteria</taxon>
        <taxon>Pseudomonadati</taxon>
        <taxon>Bdellovibrionota</taxon>
        <taxon>Bdellovibrionia</taxon>
        <taxon>Bdellovibrionales</taxon>
        <taxon>Pseudobdellovibrionaceae</taxon>
        <taxon>Bdellovibrio</taxon>
    </lineage>
</organism>
<dbReference type="PANTHER" id="PTHR32234:SF3">
    <property type="entry name" value="SUPPRESSION OF COPPER SENSITIVITY PROTEIN"/>
    <property type="match status" value="1"/>
</dbReference>
<dbReference type="SUPFAM" id="SSF52833">
    <property type="entry name" value="Thioredoxin-like"/>
    <property type="match status" value="1"/>
</dbReference>
<dbReference type="GO" id="GO:0045454">
    <property type="term" value="P:cell redox homeostasis"/>
    <property type="evidence" value="ECO:0007669"/>
    <property type="project" value="TreeGrafter"/>
</dbReference>
<dbReference type="GO" id="GO:0005886">
    <property type="term" value="C:plasma membrane"/>
    <property type="evidence" value="ECO:0007669"/>
    <property type="project" value="UniProtKB-SubCell"/>
</dbReference>
<evidence type="ECO:0000256" key="5">
    <source>
        <dbReference type="ARBA" id="ARBA00022989"/>
    </source>
</evidence>
<evidence type="ECO:0000256" key="7">
    <source>
        <dbReference type="SAM" id="Phobius"/>
    </source>
</evidence>
<comment type="subcellular location">
    <subcellularLocation>
        <location evidence="1">Cell membrane</location>
        <topology evidence="1">Multi-pass membrane protein</topology>
    </subcellularLocation>
</comment>
<dbReference type="GO" id="GO:0015035">
    <property type="term" value="F:protein-disulfide reductase activity"/>
    <property type="evidence" value="ECO:0007669"/>
    <property type="project" value="TreeGrafter"/>
</dbReference>
<dbReference type="InterPro" id="IPR013766">
    <property type="entry name" value="Thioredoxin_domain"/>
</dbReference>
<accession>A0A1Z3NC02</accession>
<dbReference type="PANTHER" id="PTHR32234">
    <property type="entry name" value="THIOL:DISULFIDE INTERCHANGE PROTEIN DSBD"/>
    <property type="match status" value="1"/>
</dbReference>
<feature type="transmembrane region" description="Helical" evidence="7">
    <location>
        <begin position="394"/>
        <end position="420"/>
    </location>
</feature>
<dbReference type="GO" id="GO:0017004">
    <property type="term" value="P:cytochrome complex assembly"/>
    <property type="evidence" value="ECO:0007669"/>
    <property type="project" value="UniProtKB-KW"/>
</dbReference>
<dbReference type="Proteomes" id="UP000197003">
    <property type="component" value="Chromosome"/>
</dbReference>
<dbReference type="Pfam" id="PF13899">
    <property type="entry name" value="Thioredoxin_7"/>
    <property type="match status" value="1"/>
</dbReference>
<dbReference type="Gene3D" id="3.40.30.10">
    <property type="entry name" value="Glutaredoxin"/>
    <property type="match status" value="1"/>
</dbReference>